<dbReference type="Gene3D" id="3.40.33.10">
    <property type="entry name" value="CAP"/>
    <property type="match status" value="1"/>
</dbReference>
<dbReference type="Proteomes" id="UP000006683">
    <property type="component" value="Chromosome"/>
</dbReference>
<keyword evidence="3" id="KW-1185">Reference proteome</keyword>
<dbReference type="InterPro" id="IPR035940">
    <property type="entry name" value="CAP_sf"/>
</dbReference>
<feature type="domain" description="SCP" evidence="1">
    <location>
        <begin position="90"/>
        <end position="206"/>
    </location>
</feature>
<dbReference type="STRING" id="550540.Fbal_1545"/>
<dbReference type="PANTHER" id="PTHR31157">
    <property type="entry name" value="SCP DOMAIN-CONTAINING PROTEIN"/>
    <property type="match status" value="1"/>
</dbReference>
<dbReference type="RefSeq" id="WP_013345055.1">
    <property type="nucleotide sequence ID" value="NC_014541.1"/>
</dbReference>
<evidence type="ECO:0000313" key="2">
    <source>
        <dbReference type="EMBL" id="ADN75749.1"/>
    </source>
</evidence>
<dbReference type="PANTHER" id="PTHR31157:SF1">
    <property type="entry name" value="SCP DOMAIN-CONTAINING PROTEIN"/>
    <property type="match status" value="1"/>
</dbReference>
<organism evidence="2 3">
    <name type="scientific">Ferrimonas balearica (strain DSM 9799 / CCM 4581 / KCTC 23876 / PAT)</name>
    <dbReference type="NCBI Taxonomy" id="550540"/>
    <lineage>
        <taxon>Bacteria</taxon>
        <taxon>Pseudomonadati</taxon>
        <taxon>Pseudomonadota</taxon>
        <taxon>Gammaproteobacteria</taxon>
        <taxon>Alteromonadales</taxon>
        <taxon>Ferrimonadaceae</taxon>
        <taxon>Ferrimonas</taxon>
    </lineage>
</organism>
<dbReference type="EMBL" id="CP002209">
    <property type="protein sequence ID" value="ADN75749.1"/>
    <property type="molecule type" value="Genomic_DNA"/>
</dbReference>
<evidence type="ECO:0000313" key="3">
    <source>
        <dbReference type="Proteomes" id="UP000006683"/>
    </source>
</evidence>
<dbReference type="KEGG" id="fbl:Fbal_1545"/>
<dbReference type="HOGENOM" id="CLU_085385_0_0_6"/>
<accession>E1SPV4</accession>
<dbReference type="InterPro" id="IPR014044">
    <property type="entry name" value="CAP_dom"/>
</dbReference>
<reference evidence="2 3" key="1">
    <citation type="journal article" date="2010" name="Stand. Genomic Sci.">
        <title>Complete genome sequence of Ferrimonas balearica type strain (PAT).</title>
        <authorList>
            <person name="Nolan M."/>
            <person name="Sikorski J."/>
            <person name="Davenport K."/>
            <person name="Lucas S."/>
            <person name="Glavina Del Rio T."/>
            <person name="Tice H."/>
            <person name="Cheng J."/>
            <person name="Goodwin L."/>
            <person name="Pitluck S."/>
            <person name="Liolios K."/>
            <person name="Ivanova N."/>
            <person name="Mavromatis K."/>
            <person name="Ovchinnikova G."/>
            <person name="Pati A."/>
            <person name="Chen A."/>
            <person name="Palaniappan K."/>
            <person name="Land M."/>
            <person name="Hauser L."/>
            <person name="Chang Y."/>
            <person name="Jeffries C."/>
            <person name="Tapia R."/>
            <person name="Brettin T."/>
            <person name="Detter J."/>
            <person name="Han C."/>
            <person name="Yasawong M."/>
            <person name="Rohde M."/>
            <person name="Tindall B."/>
            <person name="Goker M."/>
            <person name="Woyke T."/>
            <person name="Bristow J."/>
            <person name="Eisen J."/>
            <person name="Markowitz V."/>
            <person name="Hugenholtz P."/>
            <person name="Kyrpides N."/>
            <person name="Klenk H."/>
            <person name="Lapidus A."/>
        </authorList>
    </citation>
    <scope>NUCLEOTIDE SEQUENCE [LARGE SCALE GENOMIC DNA]</scope>
    <source>
        <strain evidence="3">DSM 9799 / CCM 4581 / KCTC 23876 / PAT</strain>
    </source>
</reference>
<dbReference type="SUPFAM" id="SSF55797">
    <property type="entry name" value="PR-1-like"/>
    <property type="match status" value="1"/>
</dbReference>
<proteinExistence type="predicted"/>
<dbReference type="CDD" id="cd05379">
    <property type="entry name" value="CAP_bacterial"/>
    <property type="match status" value="1"/>
</dbReference>
<evidence type="ECO:0000259" key="1">
    <source>
        <dbReference type="Pfam" id="PF00188"/>
    </source>
</evidence>
<dbReference type="eggNOG" id="COG2340">
    <property type="taxonomic scope" value="Bacteria"/>
</dbReference>
<dbReference type="Pfam" id="PF00188">
    <property type="entry name" value="CAP"/>
    <property type="match status" value="1"/>
</dbReference>
<dbReference type="OrthoDB" id="7550377at2"/>
<dbReference type="AlphaFoldDB" id="E1SPV4"/>
<dbReference type="GeneID" id="67181760"/>
<name>E1SPV4_FERBD</name>
<gene>
    <name evidence="2" type="ordered locus">Fbal_1545</name>
</gene>
<sequence>MLILVVLAPLTAAEPLRLTPVEAEILSELNFARTEPARYAREVLEPMRRYFQGTDMVDPPWKTPRPGVIQMVETREGVAALEEAIANMAGAAPVPALTPSYGLTLAARAYREEQAKQGRMGHIGKDGSTPADRISRFGLWRGSAGENLFYGEADREVGRFVVMALIVDDGVPDRGHRIAIMNPNFRMVGIGFGRHPLYGYLCVQNFAAEFYDAR</sequence>
<protein>
    <submittedName>
        <fullName evidence="2">SCP-like extracellular</fullName>
    </submittedName>
</protein>